<proteinExistence type="predicted"/>
<reference evidence="1" key="1">
    <citation type="journal article" date="2020" name="Cell">
        <title>Large-Scale Comparative Analyses of Tick Genomes Elucidate Their Genetic Diversity and Vector Capacities.</title>
        <authorList>
            <consortium name="Tick Genome and Microbiome Consortium (TIGMIC)"/>
            <person name="Jia N."/>
            <person name="Wang J."/>
            <person name="Shi W."/>
            <person name="Du L."/>
            <person name="Sun Y."/>
            <person name="Zhan W."/>
            <person name="Jiang J.F."/>
            <person name="Wang Q."/>
            <person name="Zhang B."/>
            <person name="Ji P."/>
            <person name="Bell-Sakyi L."/>
            <person name="Cui X.M."/>
            <person name="Yuan T.T."/>
            <person name="Jiang B.G."/>
            <person name="Yang W.F."/>
            <person name="Lam T.T."/>
            <person name="Chang Q.C."/>
            <person name="Ding S.J."/>
            <person name="Wang X.J."/>
            <person name="Zhu J.G."/>
            <person name="Ruan X.D."/>
            <person name="Zhao L."/>
            <person name="Wei J.T."/>
            <person name="Ye R.Z."/>
            <person name="Que T.C."/>
            <person name="Du C.H."/>
            <person name="Zhou Y.H."/>
            <person name="Cheng J.X."/>
            <person name="Dai P.F."/>
            <person name="Guo W.B."/>
            <person name="Han X.H."/>
            <person name="Huang E.J."/>
            <person name="Li L.F."/>
            <person name="Wei W."/>
            <person name="Gao Y.C."/>
            <person name="Liu J.Z."/>
            <person name="Shao H.Z."/>
            <person name="Wang X."/>
            <person name="Wang C.C."/>
            <person name="Yang T.C."/>
            <person name="Huo Q.B."/>
            <person name="Li W."/>
            <person name="Chen H.Y."/>
            <person name="Chen S.E."/>
            <person name="Zhou L.G."/>
            <person name="Ni X.B."/>
            <person name="Tian J.H."/>
            <person name="Sheng Y."/>
            <person name="Liu T."/>
            <person name="Pan Y.S."/>
            <person name="Xia L.Y."/>
            <person name="Li J."/>
            <person name="Zhao F."/>
            <person name="Cao W.C."/>
        </authorList>
    </citation>
    <scope>NUCLEOTIDE SEQUENCE</scope>
    <source>
        <strain evidence="1">Rmic-2018</strain>
    </source>
</reference>
<comment type="caution">
    <text evidence="1">The sequence shown here is derived from an EMBL/GenBank/DDBJ whole genome shotgun (WGS) entry which is preliminary data.</text>
</comment>
<name>A0A9J6EVQ7_RHIMP</name>
<evidence type="ECO:0000313" key="2">
    <source>
        <dbReference type="Proteomes" id="UP000821866"/>
    </source>
</evidence>
<dbReference type="Proteomes" id="UP000821866">
    <property type="component" value="Chromosome 10"/>
</dbReference>
<keyword evidence="2" id="KW-1185">Reference proteome</keyword>
<reference evidence="1" key="2">
    <citation type="submission" date="2021-09" db="EMBL/GenBank/DDBJ databases">
        <authorList>
            <person name="Jia N."/>
            <person name="Wang J."/>
            <person name="Shi W."/>
            <person name="Du L."/>
            <person name="Sun Y."/>
            <person name="Zhan W."/>
            <person name="Jiang J."/>
            <person name="Wang Q."/>
            <person name="Zhang B."/>
            <person name="Ji P."/>
            <person name="Sakyi L.B."/>
            <person name="Cui X."/>
            <person name="Yuan T."/>
            <person name="Jiang B."/>
            <person name="Yang W."/>
            <person name="Lam T.T.-Y."/>
            <person name="Chang Q."/>
            <person name="Ding S."/>
            <person name="Wang X."/>
            <person name="Zhu J."/>
            <person name="Ruan X."/>
            <person name="Zhao L."/>
            <person name="Wei J."/>
            <person name="Que T."/>
            <person name="Du C."/>
            <person name="Cheng J."/>
            <person name="Dai P."/>
            <person name="Han X."/>
            <person name="Huang E."/>
            <person name="Gao Y."/>
            <person name="Liu J."/>
            <person name="Shao H."/>
            <person name="Ye R."/>
            <person name="Li L."/>
            <person name="Wei W."/>
            <person name="Wang X."/>
            <person name="Wang C."/>
            <person name="Huo Q."/>
            <person name="Li W."/>
            <person name="Guo W."/>
            <person name="Chen H."/>
            <person name="Chen S."/>
            <person name="Zhou L."/>
            <person name="Zhou L."/>
            <person name="Ni X."/>
            <person name="Tian J."/>
            <person name="Zhou Y."/>
            <person name="Sheng Y."/>
            <person name="Liu T."/>
            <person name="Pan Y."/>
            <person name="Xia L."/>
            <person name="Li J."/>
            <person name="Zhao F."/>
            <person name="Cao W."/>
        </authorList>
    </citation>
    <scope>NUCLEOTIDE SEQUENCE</scope>
    <source>
        <strain evidence="1">Rmic-2018</strain>
        <tissue evidence="1">Larvae</tissue>
    </source>
</reference>
<gene>
    <name evidence="1" type="ORF">HPB51_026134</name>
</gene>
<evidence type="ECO:0000313" key="1">
    <source>
        <dbReference type="EMBL" id="KAH8038237.1"/>
    </source>
</evidence>
<accession>A0A9J6EVQ7</accession>
<dbReference type="AlphaFoldDB" id="A0A9J6EVQ7"/>
<sequence>MATCRAKKYAPPNARLKRDFLDWSFGHSSKMCDRLSFDKNLTWISNNQNKLNPSEALSILCDTFGSDADKFADYVTCATCKQSLIAGRFPSLSTGSRLERFNDDNDATYDEDEIEALPEIRDSSEPAQAAIALNAVSRTLVYDDKGACTGGSAKGAEAGEEVSDEDARRVIDITYSLHVAPGENKFAISLFFDEYAEEYAFPTIYLSVPRTITGHRSTQFAIAISEIKRTDQRGMTPEHVLYMAAKVMRFNVAEKTMTFPTNVTTDSFTSQQLERRKFLDDALNRDHLHARNSQHDPVLPEAVQRALCYDSPAGQA</sequence>
<organism evidence="1 2">
    <name type="scientific">Rhipicephalus microplus</name>
    <name type="common">Cattle tick</name>
    <name type="synonym">Boophilus microplus</name>
    <dbReference type="NCBI Taxonomy" id="6941"/>
    <lineage>
        <taxon>Eukaryota</taxon>
        <taxon>Metazoa</taxon>
        <taxon>Ecdysozoa</taxon>
        <taxon>Arthropoda</taxon>
        <taxon>Chelicerata</taxon>
        <taxon>Arachnida</taxon>
        <taxon>Acari</taxon>
        <taxon>Parasitiformes</taxon>
        <taxon>Ixodida</taxon>
        <taxon>Ixodoidea</taxon>
        <taxon>Ixodidae</taxon>
        <taxon>Rhipicephalinae</taxon>
        <taxon>Rhipicephalus</taxon>
        <taxon>Boophilus</taxon>
    </lineage>
</organism>
<protein>
    <submittedName>
        <fullName evidence="1">Uncharacterized protein</fullName>
    </submittedName>
</protein>
<dbReference type="EMBL" id="JABSTU010000002">
    <property type="protein sequence ID" value="KAH8038237.1"/>
    <property type="molecule type" value="Genomic_DNA"/>
</dbReference>